<dbReference type="Pfam" id="PF01592">
    <property type="entry name" value="NifU_N"/>
    <property type="match status" value="1"/>
</dbReference>
<evidence type="ECO:0000259" key="1">
    <source>
        <dbReference type="Pfam" id="PF01592"/>
    </source>
</evidence>
<dbReference type="GO" id="GO:0016226">
    <property type="term" value="P:iron-sulfur cluster assembly"/>
    <property type="evidence" value="ECO:0007669"/>
    <property type="project" value="InterPro"/>
</dbReference>
<name>J9E167_9PROT</name>
<dbReference type="SUPFAM" id="SSF82649">
    <property type="entry name" value="SufE/NifU"/>
    <property type="match status" value="1"/>
</dbReference>
<keyword evidence="3" id="KW-1185">Reference proteome</keyword>
<comment type="caution">
    <text evidence="2">The sequence shown here is derived from an EMBL/GenBank/DDBJ whole genome shotgun (WGS) entry which is preliminary data.</text>
</comment>
<dbReference type="Proteomes" id="UP000004836">
    <property type="component" value="Unassembled WGS sequence"/>
</dbReference>
<organism evidence="2 3">
    <name type="scientific">alpha proteobacterium IMCC14465</name>
    <dbReference type="NCBI Taxonomy" id="1220535"/>
    <lineage>
        <taxon>Bacteria</taxon>
        <taxon>Pseudomonadati</taxon>
        <taxon>Pseudomonadota</taxon>
        <taxon>Alphaproteobacteria</taxon>
        <taxon>PS1 clade</taxon>
    </lineage>
</organism>
<feature type="domain" description="NIF system FeS cluster assembly NifU N-terminal" evidence="1">
    <location>
        <begin position="5"/>
        <end position="127"/>
    </location>
</feature>
<dbReference type="STRING" id="1220535.IMCC14465_14500"/>
<dbReference type="Gene3D" id="3.90.1010.10">
    <property type="match status" value="1"/>
</dbReference>
<dbReference type="eggNOG" id="COG0822">
    <property type="taxonomic scope" value="Bacteria"/>
</dbReference>
<dbReference type="InterPro" id="IPR002871">
    <property type="entry name" value="NIF_FeS_clus_asmbl_NifU_N"/>
</dbReference>
<evidence type="ECO:0000313" key="2">
    <source>
        <dbReference type="EMBL" id="EJW21654.1"/>
    </source>
</evidence>
<dbReference type="EMBL" id="ALYF01000003">
    <property type="protein sequence ID" value="EJW21654.1"/>
    <property type="molecule type" value="Genomic_DNA"/>
</dbReference>
<sequence>MDALYSQKILALVAKIDHIGRLDMPDARASAVSQLCGSKVCVELKLSDGVVSDFAHEVEACALGQASSAIMAREIIGASPEELRIVAQDMRRMLKENGDPPQNSSRGGQWSELGLLASVRDYKNRHASTLLTFDAVEDCLHQLGV</sequence>
<proteinExistence type="predicted"/>
<accession>J9E167</accession>
<gene>
    <name evidence="2" type="ORF">IMCC14465_14500</name>
</gene>
<dbReference type="GO" id="GO:0051536">
    <property type="term" value="F:iron-sulfur cluster binding"/>
    <property type="evidence" value="ECO:0007669"/>
    <property type="project" value="InterPro"/>
</dbReference>
<dbReference type="CDD" id="cd06664">
    <property type="entry name" value="IscU_like"/>
    <property type="match status" value="1"/>
</dbReference>
<dbReference type="AlphaFoldDB" id="J9E167"/>
<dbReference type="GO" id="GO:0005506">
    <property type="term" value="F:iron ion binding"/>
    <property type="evidence" value="ECO:0007669"/>
    <property type="project" value="InterPro"/>
</dbReference>
<reference evidence="2 3" key="1">
    <citation type="journal article" date="2012" name="J. Bacteriol.">
        <title>Genome Sequence of Strain IMCC14465, Isolated from the East Sea, Belonging to the PS1 Clade of Alphaproteobacteria.</title>
        <authorList>
            <person name="Yang S.J."/>
            <person name="Kang I."/>
            <person name="Cho J.C."/>
        </authorList>
    </citation>
    <scope>NUCLEOTIDE SEQUENCE [LARGE SCALE GENOMIC DNA]</scope>
    <source>
        <strain evidence="2 3">IMCC14465</strain>
    </source>
</reference>
<protein>
    <recommendedName>
        <fullName evidence="1">NIF system FeS cluster assembly NifU N-terminal domain-containing protein</fullName>
    </recommendedName>
</protein>
<dbReference type="PATRIC" id="fig|1220535.3.peg.1443"/>
<evidence type="ECO:0000313" key="3">
    <source>
        <dbReference type="Proteomes" id="UP000004836"/>
    </source>
</evidence>